<dbReference type="InterPro" id="IPR041492">
    <property type="entry name" value="HAD_2"/>
</dbReference>
<proteinExistence type="predicted"/>
<dbReference type="Gene3D" id="3.40.50.1000">
    <property type="entry name" value="HAD superfamily/HAD-like"/>
    <property type="match status" value="1"/>
</dbReference>
<dbReference type="Pfam" id="PF13419">
    <property type="entry name" value="HAD_2"/>
    <property type="match status" value="1"/>
</dbReference>
<dbReference type="SUPFAM" id="SSF56784">
    <property type="entry name" value="HAD-like"/>
    <property type="match status" value="1"/>
</dbReference>
<protein>
    <submittedName>
        <fullName evidence="2">Haloacid dehalogenase superfamily, subfamily IA, variant 3 with third motif having DD or ED</fullName>
    </submittedName>
</protein>
<comment type="cofactor">
    <cofactor evidence="1">
        <name>Mg(2+)</name>
        <dbReference type="ChEBI" id="CHEBI:18420"/>
    </cofactor>
</comment>
<dbReference type="PANTHER" id="PTHR43885">
    <property type="entry name" value="HALOACID DEHALOGENASE-LIKE HYDROLASE"/>
    <property type="match status" value="1"/>
</dbReference>
<organism evidence="2 3">
    <name type="scientific">Halopseudomonas litoralis</name>
    <dbReference type="NCBI Taxonomy" id="797277"/>
    <lineage>
        <taxon>Bacteria</taxon>
        <taxon>Pseudomonadati</taxon>
        <taxon>Pseudomonadota</taxon>
        <taxon>Gammaproteobacteria</taxon>
        <taxon>Pseudomonadales</taxon>
        <taxon>Pseudomonadaceae</taxon>
        <taxon>Halopseudomonas</taxon>
    </lineage>
</organism>
<dbReference type="RefSeq" id="WP_090273555.1">
    <property type="nucleotide sequence ID" value="NZ_LT629748.1"/>
</dbReference>
<dbReference type="Proteomes" id="UP000243426">
    <property type="component" value="Chromosome I"/>
</dbReference>
<dbReference type="InterPro" id="IPR036412">
    <property type="entry name" value="HAD-like_sf"/>
</dbReference>
<dbReference type="OrthoDB" id="5623813at2"/>
<reference evidence="3" key="1">
    <citation type="submission" date="2016-10" db="EMBL/GenBank/DDBJ databases">
        <authorList>
            <person name="Varghese N."/>
            <person name="Submissions S."/>
        </authorList>
    </citation>
    <scope>NUCLEOTIDE SEQUENCE [LARGE SCALE GENOMIC DNA]</scope>
    <source>
        <strain evidence="3">2SM5</strain>
    </source>
</reference>
<dbReference type="PANTHER" id="PTHR43885:SF1">
    <property type="entry name" value="SUPERFAMILY HYDROLASE, PUTATIVE (AFU_ORTHOLOGUE AFUA_4G13290)-RELATED"/>
    <property type="match status" value="1"/>
</dbReference>
<dbReference type="NCBIfam" id="TIGR01509">
    <property type="entry name" value="HAD-SF-IA-v3"/>
    <property type="match status" value="1"/>
</dbReference>
<keyword evidence="3" id="KW-1185">Reference proteome</keyword>
<dbReference type="InterPro" id="IPR023214">
    <property type="entry name" value="HAD_sf"/>
</dbReference>
<evidence type="ECO:0000256" key="1">
    <source>
        <dbReference type="ARBA" id="ARBA00001946"/>
    </source>
</evidence>
<sequence>MQQIRGWIFDLDGTLTVAQHDFPAIRRELGIPADEDILTHLGRLPIAERQRLNDELNAIELRLAADVVPAPGAAELVRELHRSGRQLGILTRNLRSVAMASLERIGVLDCFAPEHILGRDEAPPKPAPEGIHQLLADWQLSNAEAVMVGDFHFDLAAGRAAGCRTCLVFPDNAWPELTDLHVADCHSLLAQLRTTDGPA</sequence>
<dbReference type="Gene3D" id="1.10.260.80">
    <property type="match status" value="1"/>
</dbReference>
<evidence type="ECO:0000313" key="2">
    <source>
        <dbReference type="EMBL" id="SDS63720.1"/>
    </source>
</evidence>
<dbReference type="AlphaFoldDB" id="A0A1H1TU43"/>
<gene>
    <name evidence="2" type="ORF">SAMN05216198_2400</name>
</gene>
<dbReference type="SFLD" id="SFLDS00003">
    <property type="entry name" value="Haloacid_Dehalogenase"/>
    <property type="match status" value="1"/>
</dbReference>
<accession>A0A1H1TU43</accession>
<dbReference type="SFLD" id="SFLDG01129">
    <property type="entry name" value="C1.5:_HAD__Beta-PGM__Phosphata"/>
    <property type="match status" value="1"/>
</dbReference>
<dbReference type="STRING" id="797277.SAMN05216198_2400"/>
<evidence type="ECO:0000313" key="3">
    <source>
        <dbReference type="Proteomes" id="UP000243426"/>
    </source>
</evidence>
<dbReference type="EMBL" id="LT629748">
    <property type="protein sequence ID" value="SDS63720.1"/>
    <property type="molecule type" value="Genomic_DNA"/>
</dbReference>
<dbReference type="InterPro" id="IPR006439">
    <property type="entry name" value="HAD-SF_hydro_IA"/>
</dbReference>
<name>A0A1H1TU43_9GAMM</name>